<comment type="similarity">
    <text evidence="1">Belongs to the RelB/DinJ antitoxin family.</text>
</comment>
<dbReference type="GO" id="GO:0006351">
    <property type="term" value="P:DNA-templated transcription"/>
    <property type="evidence" value="ECO:0007669"/>
    <property type="project" value="TreeGrafter"/>
</dbReference>
<dbReference type="Proteomes" id="UP000254572">
    <property type="component" value="Unassembled WGS sequence"/>
</dbReference>
<dbReference type="InterPro" id="IPR007337">
    <property type="entry name" value="RelB/DinJ"/>
</dbReference>
<dbReference type="AlphaFoldDB" id="A0A381E6Q5"/>
<protein>
    <submittedName>
        <fullName evidence="3">Addiction module antitoxin, RelB/DinJ family</fullName>
    </submittedName>
</protein>
<evidence type="ECO:0000313" key="3">
    <source>
        <dbReference type="EMBL" id="SUX22188.1"/>
    </source>
</evidence>
<keyword evidence="2" id="KW-1277">Toxin-antitoxin system</keyword>
<dbReference type="PANTHER" id="PTHR38781">
    <property type="entry name" value="ANTITOXIN DINJ-RELATED"/>
    <property type="match status" value="1"/>
</dbReference>
<dbReference type="GO" id="GO:0006355">
    <property type="term" value="P:regulation of DNA-templated transcription"/>
    <property type="evidence" value="ECO:0007669"/>
    <property type="project" value="InterPro"/>
</dbReference>
<dbReference type="PANTHER" id="PTHR38781:SF1">
    <property type="entry name" value="ANTITOXIN DINJ-RELATED"/>
    <property type="match status" value="1"/>
</dbReference>
<dbReference type="EMBL" id="UFUW01000001">
    <property type="protein sequence ID" value="SUX22188.1"/>
    <property type="molecule type" value="Genomic_DNA"/>
</dbReference>
<dbReference type="InterPro" id="IPR013321">
    <property type="entry name" value="Arc_rbn_hlx_hlx"/>
</dbReference>
<proteinExistence type="inferred from homology"/>
<name>A0A381E6Q5_9GAMM</name>
<organism evidence="3 4">
    <name type="scientific">Cardiobacterium valvarum</name>
    <dbReference type="NCBI Taxonomy" id="194702"/>
    <lineage>
        <taxon>Bacteria</taxon>
        <taxon>Pseudomonadati</taxon>
        <taxon>Pseudomonadota</taxon>
        <taxon>Gammaproteobacteria</taxon>
        <taxon>Cardiobacteriales</taxon>
        <taxon>Cardiobacteriaceae</taxon>
        <taxon>Cardiobacterium</taxon>
    </lineage>
</organism>
<gene>
    <name evidence="3" type="ORF">NCTC13294_01189</name>
</gene>
<dbReference type="Pfam" id="PF04221">
    <property type="entry name" value="RelB"/>
    <property type="match status" value="1"/>
</dbReference>
<dbReference type="Gene3D" id="1.10.1220.10">
    <property type="entry name" value="Met repressor-like"/>
    <property type="match status" value="1"/>
</dbReference>
<evidence type="ECO:0000256" key="1">
    <source>
        <dbReference type="ARBA" id="ARBA00010562"/>
    </source>
</evidence>
<keyword evidence="4" id="KW-1185">Reference proteome</keyword>
<dbReference type="RefSeq" id="WP_115611505.1">
    <property type="nucleotide sequence ID" value="NZ_JBHLZC010000001.1"/>
</dbReference>
<evidence type="ECO:0000256" key="2">
    <source>
        <dbReference type="ARBA" id="ARBA00022649"/>
    </source>
</evidence>
<accession>A0A381E6Q5</accession>
<reference evidence="3 4" key="1">
    <citation type="submission" date="2018-06" db="EMBL/GenBank/DDBJ databases">
        <authorList>
            <consortium name="Pathogen Informatics"/>
            <person name="Doyle S."/>
        </authorList>
    </citation>
    <scope>NUCLEOTIDE SEQUENCE [LARGE SCALE GENOMIC DNA]</scope>
    <source>
        <strain evidence="3 4">NCTC13294</strain>
    </source>
</reference>
<evidence type="ECO:0000313" key="4">
    <source>
        <dbReference type="Proteomes" id="UP000254572"/>
    </source>
</evidence>
<sequence length="137" mass="14865">MHSTAYTFHIPTKTKNKAFTIIRQHGKTPAQILNHLLQQIADNGQLPEADEQPNATTATAIAELVRGEGETIETANAKEAVAKLRQIAGDDRPPDTNEQPNATTAAAIAELVRGEGKHYETLEAFHLSLLQESSDEA</sequence>